<dbReference type="EMBL" id="POWF01000001">
    <property type="protein sequence ID" value="PNQ75249.1"/>
    <property type="molecule type" value="Genomic_DNA"/>
</dbReference>
<sequence>MQAVFKNIKGDRLIWAIAALLAIFSFLPVYSAASNLAYIGGNGNTFTYFVKHLMHLFLGFAIMYGVHKIPYRYFKGLSMIMMPVVIVLLVITMLQGTTIEGANASRWIQIPIVNMSFQTSTFAFVVLMVYVARYMSKVKDKDITFKESILPLWIPVFLVLVLILPANFSTAAIMFLMVIVLVFLGGYPIKYLGIIIGSGIIGLVFFVLIAKAFPDVMPNRIDTWMSRIENFSSDEVTEADYQIEKAKIAIASGGVRGVGPGKSKQKNFLPQSSSDFIFAIIVEEYGLLGGFTLMIFYLWLLFRIVIASQKSDTIFGKLLVLGVGLPIVFQALINMAVAVELFPVTGQTLPLISSGGTSIWMTCLAIGIILSVSAKREELKEQELDNENPLEILSETI</sequence>
<evidence type="ECO:0000256" key="14">
    <source>
        <dbReference type="ARBA" id="ARBA00044770"/>
    </source>
</evidence>
<evidence type="ECO:0000256" key="9">
    <source>
        <dbReference type="ARBA" id="ARBA00032370"/>
    </source>
</evidence>
<dbReference type="GO" id="GO:0009252">
    <property type="term" value="P:peptidoglycan biosynthetic process"/>
    <property type="evidence" value="ECO:0007669"/>
    <property type="project" value="UniProtKB-KW"/>
</dbReference>
<keyword evidence="3" id="KW-0808">Transferase</keyword>
<keyword evidence="6" id="KW-0573">Peptidoglycan synthesis</keyword>
<dbReference type="EC" id="2.4.99.28" evidence="14"/>
<evidence type="ECO:0000256" key="11">
    <source>
        <dbReference type="ARBA" id="ARBA00038053"/>
    </source>
</evidence>
<evidence type="ECO:0000256" key="3">
    <source>
        <dbReference type="ARBA" id="ARBA00022679"/>
    </source>
</evidence>
<keyword evidence="17" id="KW-0131">Cell cycle</keyword>
<dbReference type="GO" id="GO:0015648">
    <property type="term" value="F:lipid-linked peptidoglycan transporter activity"/>
    <property type="evidence" value="ECO:0007669"/>
    <property type="project" value="TreeGrafter"/>
</dbReference>
<dbReference type="GO" id="GO:0005886">
    <property type="term" value="C:plasma membrane"/>
    <property type="evidence" value="ECO:0007669"/>
    <property type="project" value="TreeGrafter"/>
</dbReference>
<keyword evidence="2" id="KW-0328">Glycosyltransferase</keyword>
<dbReference type="AlphaFoldDB" id="A0A2K1E4N9"/>
<keyword evidence="5" id="KW-0133">Cell shape</keyword>
<comment type="similarity">
    <text evidence="11">Belongs to the SEDS family. FtsW subfamily.</text>
</comment>
<feature type="transmembrane region" description="Helical" evidence="16">
    <location>
        <begin position="351"/>
        <end position="372"/>
    </location>
</feature>
<feature type="transmembrane region" description="Helical" evidence="16">
    <location>
        <begin position="12"/>
        <end position="33"/>
    </location>
</feature>
<accession>A0A2K1E4N9</accession>
<evidence type="ECO:0000256" key="10">
    <source>
        <dbReference type="ARBA" id="ARBA00033270"/>
    </source>
</evidence>
<evidence type="ECO:0000256" key="15">
    <source>
        <dbReference type="ARBA" id="ARBA00049902"/>
    </source>
</evidence>
<comment type="subcellular location">
    <subcellularLocation>
        <location evidence="1">Membrane</location>
        <topology evidence="1">Multi-pass membrane protein</topology>
    </subcellularLocation>
</comment>
<evidence type="ECO:0000256" key="16">
    <source>
        <dbReference type="SAM" id="Phobius"/>
    </source>
</evidence>
<evidence type="ECO:0000256" key="8">
    <source>
        <dbReference type="ARBA" id="ARBA00023136"/>
    </source>
</evidence>
<evidence type="ECO:0000256" key="1">
    <source>
        <dbReference type="ARBA" id="ARBA00004141"/>
    </source>
</evidence>
<dbReference type="GO" id="GO:0008360">
    <property type="term" value="P:regulation of cell shape"/>
    <property type="evidence" value="ECO:0007669"/>
    <property type="project" value="UniProtKB-KW"/>
</dbReference>
<proteinExistence type="inferred from homology"/>
<evidence type="ECO:0000256" key="12">
    <source>
        <dbReference type="ARBA" id="ARBA00041185"/>
    </source>
</evidence>
<keyword evidence="17" id="KW-0132">Cell division</keyword>
<feature type="transmembrane region" description="Helical" evidence="16">
    <location>
        <begin position="314"/>
        <end position="339"/>
    </location>
</feature>
<gene>
    <name evidence="17" type="ORF">C1T31_03705</name>
</gene>
<dbReference type="InterPro" id="IPR001182">
    <property type="entry name" value="FtsW/RodA"/>
</dbReference>
<keyword evidence="8 16" id="KW-0472">Membrane</keyword>
<feature type="transmembrane region" description="Helical" evidence="16">
    <location>
        <begin position="194"/>
        <end position="213"/>
    </location>
</feature>
<organism evidence="17 18">
    <name type="scientific">Hanstruepera neustonica</name>
    <dbReference type="NCBI Taxonomy" id="1445657"/>
    <lineage>
        <taxon>Bacteria</taxon>
        <taxon>Pseudomonadati</taxon>
        <taxon>Bacteroidota</taxon>
        <taxon>Flavobacteriia</taxon>
        <taxon>Flavobacteriales</taxon>
        <taxon>Flavobacteriaceae</taxon>
        <taxon>Hanstruepera</taxon>
    </lineage>
</organism>
<comment type="caution">
    <text evidence="17">The sequence shown here is derived from an EMBL/GenBank/DDBJ whole genome shotgun (WGS) entry which is preliminary data.</text>
</comment>
<dbReference type="GO" id="GO:0032153">
    <property type="term" value="C:cell division site"/>
    <property type="evidence" value="ECO:0007669"/>
    <property type="project" value="TreeGrafter"/>
</dbReference>
<dbReference type="GO" id="GO:0008955">
    <property type="term" value="F:peptidoglycan glycosyltransferase activity"/>
    <property type="evidence" value="ECO:0007669"/>
    <property type="project" value="UniProtKB-EC"/>
</dbReference>
<evidence type="ECO:0000313" key="18">
    <source>
        <dbReference type="Proteomes" id="UP000236641"/>
    </source>
</evidence>
<feature type="transmembrane region" description="Helical" evidence="16">
    <location>
        <begin position="170"/>
        <end position="187"/>
    </location>
</feature>
<evidence type="ECO:0000256" key="13">
    <source>
        <dbReference type="ARBA" id="ARBA00041418"/>
    </source>
</evidence>
<reference evidence="17 18" key="1">
    <citation type="submission" date="2018-01" db="EMBL/GenBank/DDBJ databases">
        <title>The draft genome of Hanstruepera neustonica JCM19743.</title>
        <authorList>
            <person name="He R.-H."/>
            <person name="Du Z.-J."/>
        </authorList>
    </citation>
    <scope>NUCLEOTIDE SEQUENCE [LARGE SCALE GENOMIC DNA]</scope>
    <source>
        <strain evidence="17 18">JCM19743</strain>
    </source>
</reference>
<keyword evidence="7 16" id="KW-1133">Transmembrane helix</keyword>
<dbReference type="OrthoDB" id="9812661at2"/>
<evidence type="ECO:0000256" key="6">
    <source>
        <dbReference type="ARBA" id="ARBA00022984"/>
    </source>
</evidence>
<evidence type="ECO:0000256" key="2">
    <source>
        <dbReference type="ARBA" id="ARBA00022676"/>
    </source>
</evidence>
<dbReference type="PANTHER" id="PTHR30474:SF2">
    <property type="entry name" value="PEPTIDOGLYCAN GLYCOSYLTRANSFERASE FTSW-RELATED"/>
    <property type="match status" value="1"/>
</dbReference>
<dbReference type="Pfam" id="PF01098">
    <property type="entry name" value="FTSW_RODA_SPOVE"/>
    <property type="match status" value="1"/>
</dbReference>
<evidence type="ECO:0000256" key="7">
    <source>
        <dbReference type="ARBA" id="ARBA00022989"/>
    </source>
</evidence>
<feature type="transmembrane region" description="Helical" evidence="16">
    <location>
        <begin position="45"/>
        <end position="66"/>
    </location>
</feature>
<evidence type="ECO:0000313" key="17">
    <source>
        <dbReference type="EMBL" id="PNQ75249.1"/>
    </source>
</evidence>
<feature type="transmembrane region" description="Helical" evidence="16">
    <location>
        <begin position="143"/>
        <end position="164"/>
    </location>
</feature>
<name>A0A2K1E4N9_9FLAO</name>
<feature type="transmembrane region" description="Helical" evidence="16">
    <location>
        <begin position="107"/>
        <end position="131"/>
    </location>
</feature>
<evidence type="ECO:0000256" key="4">
    <source>
        <dbReference type="ARBA" id="ARBA00022692"/>
    </source>
</evidence>
<keyword evidence="4 16" id="KW-0812">Transmembrane</keyword>
<dbReference type="RefSeq" id="WP_103051096.1">
    <property type="nucleotide sequence ID" value="NZ_POWF01000001.1"/>
</dbReference>
<feature type="transmembrane region" description="Helical" evidence="16">
    <location>
        <begin position="73"/>
        <end position="95"/>
    </location>
</feature>
<keyword evidence="18" id="KW-1185">Reference proteome</keyword>
<comment type="catalytic activity">
    <reaction evidence="15">
        <text>[GlcNAc-(1-&gt;4)-Mur2Ac(oyl-L-Ala-gamma-D-Glu-L-Lys-D-Ala-D-Ala)](n)-di-trans,octa-cis-undecaprenyl diphosphate + beta-D-GlcNAc-(1-&gt;4)-Mur2Ac(oyl-L-Ala-gamma-D-Glu-L-Lys-D-Ala-D-Ala)-di-trans,octa-cis-undecaprenyl diphosphate = [GlcNAc-(1-&gt;4)-Mur2Ac(oyl-L-Ala-gamma-D-Glu-L-Lys-D-Ala-D-Ala)](n+1)-di-trans,octa-cis-undecaprenyl diphosphate + di-trans,octa-cis-undecaprenyl diphosphate + H(+)</text>
        <dbReference type="Rhea" id="RHEA:23708"/>
        <dbReference type="Rhea" id="RHEA-COMP:9602"/>
        <dbReference type="Rhea" id="RHEA-COMP:9603"/>
        <dbReference type="ChEBI" id="CHEBI:15378"/>
        <dbReference type="ChEBI" id="CHEBI:58405"/>
        <dbReference type="ChEBI" id="CHEBI:60033"/>
        <dbReference type="ChEBI" id="CHEBI:78435"/>
        <dbReference type="EC" id="2.4.99.28"/>
    </reaction>
</comment>
<evidence type="ECO:0000256" key="5">
    <source>
        <dbReference type="ARBA" id="ARBA00022960"/>
    </source>
</evidence>
<dbReference type="PANTHER" id="PTHR30474">
    <property type="entry name" value="CELL CYCLE PROTEIN"/>
    <property type="match status" value="1"/>
</dbReference>
<feature type="transmembrane region" description="Helical" evidence="16">
    <location>
        <begin position="276"/>
        <end position="302"/>
    </location>
</feature>
<protein>
    <recommendedName>
        <fullName evidence="12">Probable peptidoglycan glycosyltransferase FtsW</fullName>
        <ecNumber evidence="14">2.4.99.28</ecNumber>
    </recommendedName>
    <alternativeName>
        <fullName evidence="13">Cell division protein FtsW</fullName>
    </alternativeName>
    <alternativeName>
        <fullName evidence="10">Cell wall polymerase</fullName>
    </alternativeName>
    <alternativeName>
        <fullName evidence="9">Peptidoglycan polymerase</fullName>
    </alternativeName>
</protein>
<dbReference type="Proteomes" id="UP000236641">
    <property type="component" value="Unassembled WGS sequence"/>
</dbReference>
<dbReference type="GO" id="GO:0051301">
    <property type="term" value="P:cell division"/>
    <property type="evidence" value="ECO:0007669"/>
    <property type="project" value="UniProtKB-KW"/>
</dbReference>